<evidence type="ECO:0000256" key="3">
    <source>
        <dbReference type="PIRSR" id="PIRSR601461-2"/>
    </source>
</evidence>
<feature type="active site" evidence="2">
    <location>
        <position position="122"/>
    </location>
</feature>
<dbReference type="AlphaFoldDB" id="A0A4S4LRK8"/>
<evidence type="ECO:0000256" key="2">
    <source>
        <dbReference type="PIRSR" id="PIRSR601461-1"/>
    </source>
</evidence>
<evidence type="ECO:0000256" key="5">
    <source>
        <dbReference type="SAM" id="SignalP"/>
    </source>
</evidence>
<dbReference type="PANTHER" id="PTHR47966">
    <property type="entry name" value="BETA-SITE APP-CLEAVING ENZYME, ISOFORM A-RELATED"/>
    <property type="match status" value="1"/>
</dbReference>
<feature type="active site" evidence="2">
    <location>
        <position position="301"/>
    </location>
</feature>
<dbReference type="InterPro" id="IPR034164">
    <property type="entry name" value="Pepsin-like_dom"/>
</dbReference>
<dbReference type="Proteomes" id="UP000310158">
    <property type="component" value="Unassembled WGS sequence"/>
</dbReference>
<dbReference type="PROSITE" id="PS51767">
    <property type="entry name" value="PEPTIDASE_A1"/>
    <property type="match status" value="1"/>
</dbReference>
<dbReference type="OrthoDB" id="15189at2759"/>
<dbReference type="Pfam" id="PF00026">
    <property type="entry name" value="Asp"/>
    <property type="match status" value="1"/>
</dbReference>
<sequence length="415" mass="43363">MHFTSAFILAALPFLAAASPTTQTSRAGMAVPIAKRSSFLAADGSVNATMLKDQIKGSVAKIQRGFEVFEKNTGKAHPSASGLRKSFKRDTGSDSLTDDSAKLWYGSISVGTPAKTFTVDFDTGSSDLFLPGPTCGSTCSGHTVYDPSQSLTSTDLKEPFELGYGDGSTVSGTQYTDTVAIAGLSASKQTLGAANEYSPGFENSEFPADGLLGMAFGSLSVYGANPFFQTIIEEGKPSEPAFSFKLSSSGAELYLGGANSDLYSGDFTYVGVTEAAFWQVGMDGLSVDDSSVVGSISTIIDTGTTQIIGDSYNVGVIYSKIPGAQAAFEYGDGLYAIPCDFSSRLTLTFDGTAFKVDPSDMILGRLPDNSGLCLGGLAADDQLFGGFWIVGDVFLQNVYTTFDVGNNRVGFASLA</sequence>
<keyword evidence="8" id="KW-1185">Reference proteome</keyword>
<protein>
    <recommendedName>
        <fullName evidence="6">Peptidase A1 domain-containing protein</fullName>
    </recommendedName>
</protein>
<feature type="chain" id="PRO_5020782897" description="Peptidase A1 domain-containing protein" evidence="5">
    <location>
        <begin position="19"/>
        <end position="415"/>
    </location>
</feature>
<feature type="disulfide bond" evidence="3">
    <location>
        <begin position="135"/>
        <end position="139"/>
    </location>
</feature>
<dbReference type="GO" id="GO:0004190">
    <property type="term" value="F:aspartic-type endopeptidase activity"/>
    <property type="evidence" value="ECO:0007669"/>
    <property type="project" value="InterPro"/>
</dbReference>
<keyword evidence="5" id="KW-0732">Signal</keyword>
<dbReference type="InterPro" id="IPR033121">
    <property type="entry name" value="PEPTIDASE_A1"/>
</dbReference>
<organism evidence="7 8">
    <name type="scientific">Bondarzewia mesenterica</name>
    <dbReference type="NCBI Taxonomy" id="1095465"/>
    <lineage>
        <taxon>Eukaryota</taxon>
        <taxon>Fungi</taxon>
        <taxon>Dikarya</taxon>
        <taxon>Basidiomycota</taxon>
        <taxon>Agaricomycotina</taxon>
        <taxon>Agaricomycetes</taxon>
        <taxon>Russulales</taxon>
        <taxon>Bondarzewiaceae</taxon>
        <taxon>Bondarzewia</taxon>
    </lineage>
</organism>
<dbReference type="CDD" id="cd05471">
    <property type="entry name" value="pepsin_like"/>
    <property type="match status" value="1"/>
</dbReference>
<accession>A0A4S4LRK8</accession>
<evidence type="ECO:0000313" key="8">
    <source>
        <dbReference type="Proteomes" id="UP000310158"/>
    </source>
</evidence>
<dbReference type="GO" id="GO:0006508">
    <property type="term" value="P:proteolysis"/>
    <property type="evidence" value="ECO:0007669"/>
    <property type="project" value="InterPro"/>
</dbReference>
<dbReference type="InterPro" id="IPR001461">
    <property type="entry name" value="Aspartic_peptidase_A1"/>
</dbReference>
<comment type="similarity">
    <text evidence="1">Belongs to the peptidase A1 family.</text>
</comment>
<keyword evidence="3" id="KW-1015">Disulfide bond</keyword>
<name>A0A4S4LRK8_9AGAM</name>
<dbReference type="EMBL" id="SGPL01000236">
    <property type="protein sequence ID" value="THH14979.1"/>
    <property type="molecule type" value="Genomic_DNA"/>
</dbReference>
<dbReference type="Gene3D" id="2.40.70.10">
    <property type="entry name" value="Acid Proteases"/>
    <property type="match status" value="2"/>
</dbReference>
<feature type="region of interest" description="Disordered" evidence="4">
    <location>
        <begin position="73"/>
        <end position="96"/>
    </location>
</feature>
<gene>
    <name evidence="7" type="ORF">EW146_g5430</name>
</gene>
<feature type="domain" description="Peptidase A1" evidence="6">
    <location>
        <begin position="104"/>
        <end position="412"/>
    </location>
</feature>
<evidence type="ECO:0000256" key="1">
    <source>
        <dbReference type="ARBA" id="ARBA00007447"/>
    </source>
</evidence>
<dbReference type="SUPFAM" id="SSF50630">
    <property type="entry name" value="Acid proteases"/>
    <property type="match status" value="1"/>
</dbReference>
<dbReference type="PANTHER" id="PTHR47966:SF57">
    <property type="entry name" value="PEPTIDASE A1 DOMAIN-CONTAINING PROTEIN"/>
    <property type="match status" value="1"/>
</dbReference>
<dbReference type="InterPro" id="IPR021109">
    <property type="entry name" value="Peptidase_aspartic_dom_sf"/>
</dbReference>
<dbReference type="PRINTS" id="PR00792">
    <property type="entry name" value="PEPSIN"/>
</dbReference>
<evidence type="ECO:0000313" key="7">
    <source>
        <dbReference type="EMBL" id="THH14979.1"/>
    </source>
</evidence>
<evidence type="ECO:0000259" key="6">
    <source>
        <dbReference type="PROSITE" id="PS51767"/>
    </source>
</evidence>
<comment type="caution">
    <text evidence="7">The sequence shown here is derived from an EMBL/GenBank/DDBJ whole genome shotgun (WGS) entry which is preliminary data.</text>
</comment>
<dbReference type="FunFam" id="2.40.70.10:FF:000008">
    <property type="entry name" value="Cathepsin D"/>
    <property type="match status" value="1"/>
</dbReference>
<proteinExistence type="inferred from homology"/>
<reference evidence="7 8" key="1">
    <citation type="submission" date="2019-02" db="EMBL/GenBank/DDBJ databases">
        <title>Genome sequencing of the rare red list fungi Bondarzewia mesenterica.</title>
        <authorList>
            <person name="Buettner E."/>
            <person name="Kellner H."/>
        </authorList>
    </citation>
    <scope>NUCLEOTIDE SEQUENCE [LARGE SCALE GENOMIC DNA]</scope>
    <source>
        <strain evidence="7 8">DSM 108281</strain>
    </source>
</reference>
<evidence type="ECO:0000256" key="4">
    <source>
        <dbReference type="SAM" id="MobiDB-lite"/>
    </source>
</evidence>
<feature type="signal peptide" evidence="5">
    <location>
        <begin position="1"/>
        <end position="18"/>
    </location>
</feature>